<proteinExistence type="predicted"/>
<name>A0ACB9J866_9ASTR</name>
<evidence type="ECO:0000313" key="2">
    <source>
        <dbReference type="Proteomes" id="UP001056120"/>
    </source>
</evidence>
<comment type="caution">
    <text evidence="1">The sequence shown here is derived from an EMBL/GenBank/DDBJ whole genome shotgun (WGS) entry which is preliminary data.</text>
</comment>
<accession>A0ACB9J866</accession>
<evidence type="ECO:0000313" key="1">
    <source>
        <dbReference type="EMBL" id="KAI3816321.1"/>
    </source>
</evidence>
<keyword evidence="2" id="KW-1185">Reference proteome</keyword>
<gene>
    <name evidence="1" type="ORF">L1987_16014</name>
</gene>
<protein>
    <submittedName>
        <fullName evidence="1">Uncharacterized protein</fullName>
    </submittedName>
</protein>
<reference evidence="1 2" key="2">
    <citation type="journal article" date="2022" name="Mol. Ecol. Resour.">
        <title>The genomes of chicory, endive, great burdock and yacon provide insights into Asteraceae paleo-polyploidization history and plant inulin production.</title>
        <authorList>
            <person name="Fan W."/>
            <person name="Wang S."/>
            <person name="Wang H."/>
            <person name="Wang A."/>
            <person name="Jiang F."/>
            <person name="Liu H."/>
            <person name="Zhao H."/>
            <person name="Xu D."/>
            <person name="Zhang Y."/>
        </authorList>
    </citation>
    <scope>NUCLEOTIDE SEQUENCE [LARGE SCALE GENOMIC DNA]</scope>
    <source>
        <strain evidence="2">cv. Yunnan</strain>
        <tissue evidence="1">Leaves</tissue>
    </source>
</reference>
<dbReference type="EMBL" id="CM042022">
    <property type="protein sequence ID" value="KAI3816321.1"/>
    <property type="molecule type" value="Genomic_DNA"/>
</dbReference>
<reference evidence="2" key="1">
    <citation type="journal article" date="2022" name="Mol. Ecol. Resour.">
        <title>The genomes of chicory, endive, great burdock and yacon provide insights into Asteraceae palaeo-polyploidization history and plant inulin production.</title>
        <authorList>
            <person name="Fan W."/>
            <person name="Wang S."/>
            <person name="Wang H."/>
            <person name="Wang A."/>
            <person name="Jiang F."/>
            <person name="Liu H."/>
            <person name="Zhao H."/>
            <person name="Xu D."/>
            <person name="Zhang Y."/>
        </authorList>
    </citation>
    <scope>NUCLEOTIDE SEQUENCE [LARGE SCALE GENOMIC DNA]</scope>
    <source>
        <strain evidence="2">cv. Yunnan</strain>
    </source>
</reference>
<sequence>MTAVTGRLPALSSSNPGGDSCEPDLATGSLSQGVELIPSTGYAKGSFNPLWLCLFLTGLHLEFGLLVGDLG</sequence>
<organism evidence="1 2">
    <name type="scientific">Smallanthus sonchifolius</name>
    <dbReference type="NCBI Taxonomy" id="185202"/>
    <lineage>
        <taxon>Eukaryota</taxon>
        <taxon>Viridiplantae</taxon>
        <taxon>Streptophyta</taxon>
        <taxon>Embryophyta</taxon>
        <taxon>Tracheophyta</taxon>
        <taxon>Spermatophyta</taxon>
        <taxon>Magnoliopsida</taxon>
        <taxon>eudicotyledons</taxon>
        <taxon>Gunneridae</taxon>
        <taxon>Pentapetalae</taxon>
        <taxon>asterids</taxon>
        <taxon>campanulids</taxon>
        <taxon>Asterales</taxon>
        <taxon>Asteraceae</taxon>
        <taxon>Asteroideae</taxon>
        <taxon>Heliantheae alliance</taxon>
        <taxon>Millerieae</taxon>
        <taxon>Smallanthus</taxon>
    </lineage>
</organism>
<dbReference type="Proteomes" id="UP001056120">
    <property type="component" value="Linkage Group LG05"/>
</dbReference>